<dbReference type="Proteomes" id="UP001461498">
    <property type="component" value="Unassembled WGS sequence"/>
</dbReference>
<dbReference type="EMBL" id="JAPXFL010000009">
    <property type="protein sequence ID" value="KAK9501680.1"/>
    <property type="molecule type" value="Genomic_DNA"/>
</dbReference>
<reference evidence="2 3" key="1">
    <citation type="submission" date="2022-12" db="EMBL/GenBank/DDBJ databases">
        <title>Chromosome-level genome assembly of true bugs.</title>
        <authorList>
            <person name="Ma L."/>
            <person name="Li H."/>
        </authorList>
    </citation>
    <scope>NUCLEOTIDE SEQUENCE [LARGE SCALE GENOMIC DNA]</scope>
    <source>
        <strain evidence="2">Lab_2022b</strain>
    </source>
</reference>
<proteinExistence type="predicted"/>
<evidence type="ECO:0000313" key="2">
    <source>
        <dbReference type="EMBL" id="KAK9501680.1"/>
    </source>
</evidence>
<accession>A0AAW1CUM2</accession>
<dbReference type="AlphaFoldDB" id="A0AAW1CUM2"/>
<feature type="region of interest" description="Disordered" evidence="1">
    <location>
        <begin position="36"/>
        <end position="75"/>
    </location>
</feature>
<evidence type="ECO:0000313" key="3">
    <source>
        <dbReference type="Proteomes" id="UP001461498"/>
    </source>
</evidence>
<evidence type="ECO:0000256" key="1">
    <source>
        <dbReference type="SAM" id="MobiDB-lite"/>
    </source>
</evidence>
<comment type="caution">
    <text evidence="2">The sequence shown here is derived from an EMBL/GenBank/DDBJ whole genome shotgun (WGS) entry which is preliminary data.</text>
</comment>
<protein>
    <submittedName>
        <fullName evidence="2">Uncharacterized protein</fullName>
    </submittedName>
</protein>
<keyword evidence="3" id="KW-1185">Reference proteome</keyword>
<organism evidence="2 3">
    <name type="scientific">Rhynocoris fuscipes</name>
    <dbReference type="NCBI Taxonomy" id="488301"/>
    <lineage>
        <taxon>Eukaryota</taxon>
        <taxon>Metazoa</taxon>
        <taxon>Ecdysozoa</taxon>
        <taxon>Arthropoda</taxon>
        <taxon>Hexapoda</taxon>
        <taxon>Insecta</taxon>
        <taxon>Pterygota</taxon>
        <taxon>Neoptera</taxon>
        <taxon>Paraneoptera</taxon>
        <taxon>Hemiptera</taxon>
        <taxon>Heteroptera</taxon>
        <taxon>Panheteroptera</taxon>
        <taxon>Cimicomorpha</taxon>
        <taxon>Reduviidae</taxon>
        <taxon>Harpactorinae</taxon>
        <taxon>Harpactorini</taxon>
        <taxon>Rhynocoris</taxon>
    </lineage>
</organism>
<gene>
    <name evidence="2" type="ORF">O3M35_012362</name>
</gene>
<sequence>MMPLAPNPVMVHPTTTSKPKIGFSIDSIVGDKNTDVVGDVIDSGDESPRCSPKHPASGSSSPLDPGRSPPPVIRPNAVPSFPKNLYLHEPIVPNHHQLALVAAAQQQFNIAAAALSQQPNSGMPSHHYQSPRDSYPLNPWLISRHGRIFPHRFPGGESIFFFNCFINFPPNNFSLFFKVKISARQIF</sequence>
<name>A0AAW1CUM2_9HEMI</name>